<dbReference type="InParanoid" id="M7X283"/>
<protein>
    <submittedName>
        <fullName evidence="1">Uncharacterized protein</fullName>
    </submittedName>
</protein>
<evidence type="ECO:0000313" key="2">
    <source>
        <dbReference type="Proteomes" id="UP000010953"/>
    </source>
</evidence>
<reference evidence="1" key="1">
    <citation type="submission" date="2013-01" db="EMBL/GenBank/DDBJ databases">
        <title>Genome assembly of Mariniradius saccharolyticus AK6.</title>
        <authorList>
            <person name="Vaidya B."/>
            <person name="Khatri I."/>
            <person name="Tanuku N.R.S."/>
            <person name="Subramanian S."/>
            <person name="Pinnaka A."/>
        </authorList>
    </citation>
    <scope>NUCLEOTIDE SEQUENCE [LARGE SCALE GENOMIC DNA]</scope>
    <source>
        <strain evidence="1">AK6</strain>
    </source>
</reference>
<sequence>MGFKKWTELLDFWPDRPFIATSLSFKSKYVPNRLNHDFVSFAKISRK</sequence>
<gene>
    <name evidence="1" type="ORF">C943_01886</name>
</gene>
<dbReference type="EMBL" id="AMZY02000018">
    <property type="protein sequence ID" value="EMS31615.1"/>
    <property type="molecule type" value="Genomic_DNA"/>
</dbReference>
<keyword evidence="2" id="KW-1185">Reference proteome</keyword>
<accession>M7X283</accession>
<comment type="caution">
    <text evidence="1">The sequence shown here is derived from an EMBL/GenBank/DDBJ whole genome shotgun (WGS) entry which is preliminary data.</text>
</comment>
<proteinExistence type="predicted"/>
<name>M7X283_9BACT</name>
<evidence type="ECO:0000313" key="1">
    <source>
        <dbReference type="EMBL" id="EMS31615.1"/>
    </source>
</evidence>
<organism evidence="1 2">
    <name type="scientific">Mariniradius saccharolyticus AK6</name>
    <dbReference type="NCBI Taxonomy" id="1239962"/>
    <lineage>
        <taxon>Bacteria</taxon>
        <taxon>Pseudomonadati</taxon>
        <taxon>Bacteroidota</taxon>
        <taxon>Cytophagia</taxon>
        <taxon>Cytophagales</taxon>
        <taxon>Cyclobacteriaceae</taxon>
        <taxon>Mariniradius</taxon>
    </lineage>
</organism>
<dbReference type="Proteomes" id="UP000010953">
    <property type="component" value="Unassembled WGS sequence"/>
</dbReference>
<dbReference type="AlphaFoldDB" id="M7X283"/>